<gene>
    <name evidence="2" type="ORF">COW97_03545</name>
</gene>
<dbReference type="InterPro" id="IPR008965">
    <property type="entry name" value="CBM2/CBM3_carb-bd_dom_sf"/>
</dbReference>
<dbReference type="AlphaFoldDB" id="A0A2H0C045"/>
<feature type="transmembrane region" description="Helical" evidence="1">
    <location>
        <begin position="12"/>
        <end position="31"/>
    </location>
</feature>
<dbReference type="SUPFAM" id="SSF49384">
    <property type="entry name" value="Carbohydrate-binding domain"/>
    <property type="match status" value="1"/>
</dbReference>
<proteinExistence type="predicted"/>
<organism evidence="2 3">
    <name type="scientific">Candidatus Roizmanbacteria bacterium CG22_combo_CG10-13_8_21_14_all_34_12</name>
    <dbReference type="NCBI Taxonomy" id="1974860"/>
    <lineage>
        <taxon>Bacteria</taxon>
        <taxon>Candidatus Roizmaniibacteriota</taxon>
    </lineage>
</organism>
<dbReference type="Gene3D" id="2.60.40.680">
    <property type="match status" value="1"/>
</dbReference>
<name>A0A2H0C045_9BACT</name>
<dbReference type="EMBL" id="PCTC01000074">
    <property type="protein sequence ID" value="PIP63244.1"/>
    <property type="molecule type" value="Genomic_DNA"/>
</dbReference>
<protein>
    <recommendedName>
        <fullName evidence="4">Cohesin domain-containing protein</fullName>
    </recommendedName>
</protein>
<reference evidence="2 3" key="1">
    <citation type="submission" date="2017-09" db="EMBL/GenBank/DDBJ databases">
        <title>Depth-based differentiation of microbial function through sediment-hosted aquifers and enrichment of novel symbionts in the deep terrestrial subsurface.</title>
        <authorList>
            <person name="Probst A.J."/>
            <person name="Ladd B."/>
            <person name="Jarett J.K."/>
            <person name="Geller-Mcgrath D.E."/>
            <person name="Sieber C.M."/>
            <person name="Emerson J.B."/>
            <person name="Anantharaman K."/>
            <person name="Thomas B.C."/>
            <person name="Malmstrom R."/>
            <person name="Stieglmeier M."/>
            <person name="Klingl A."/>
            <person name="Woyke T."/>
            <person name="Ryan C.M."/>
            <person name="Banfield J.F."/>
        </authorList>
    </citation>
    <scope>NUCLEOTIDE SEQUENCE [LARGE SCALE GENOMIC DNA]</scope>
    <source>
        <strain evidence="2">CG22_combo_CG10-13_8_21_14_all_34_12</strain>
    </source>
</reference>
<evidence type="ECO:0000313" key="3">
    <source>
        <dbReference type="Proteomes" id="UP000229699"/>
    </source>
</evidence>
<sequence>MENTENKNKIFKYLLVAFFAVFIGTGIFLIMSNITKIPKEKISTARVNFPEENIVAIPATDNVNMTLEADLPGNQMKVGDMIELNLFADSNGKNIVGYDVVMYYDSLAFDFLKGITKLPDYNIFTYKKGHYFTITGLKKLQSAPSPMTKASKLATLTFEATKAGKFEFSLKSSNEKDKTDLVTDKTEVLVPTLNKVVVEVK</sequence>
<keyword evidence="1" id="KW-0812">Transmembrane</keyword>
<comment type="caution">
    <text evidence="2">The sequence shown here is derived from an EMBL/GenBank/DDBJ whole genome shotgun (WGS) entry which is preliminary data.</text>
</comment>
<evidence type="ECO:0000256" key="1">
    <source>
        <dbReference type="SAM" id="Phobius"/>
    </source>
</evidence>
<keyword evidence="1" id="KW-1133">Transmembrane helix</keyword>
<evidence type="ECO:0000313" key="2">
    <source>
        <dbReference type="EMBL" id="PIP63244.1"/>
    </source>
</evidence>
<accession>A0A2H0C045</accession>
<dbReference type="GO" id="GO:0030246">
    <property type="term" value="F:carbohydrate binding"/>
    <property type="evidence" value="ECO:0007669"/>
    <property type="project" value="InterPro"/>
</dbReference>
<evidence type="ECO:0008006" key="4">
    <source>
        <dbReference type="Google" id="ProtNLM"/>
    </source>
</evidence>
<keyword evidence="1" id="KW-0472">Membrane</keyword>
<dbReference type="Proteomes" id="UP000229699">
    <property type="component" value="Unassembled WGS sequence"/>
</dbReference>